<evidence type="ECO:0000256" key="19">
    <source>
        <dbReference type="ARBA" id="ARBA00023288"/>
    </source>
</evidence>
<keyword evidence="14" id="KW-0333">Golgi apparatus</keyword>
<evidence type="ECO:0000256" key="4">
    <source>
        <dbReference type="ARBA" id="ARBA00004613"/>
    </source>
</evidence>
<reference evidence="23" key="1">
    <citation type="submission" date="2020-02" db="EMBL/GenBank/DDBJ databases">
        <title>Bird 10,000 Genomes (B10K) Project - Family phase.</title>
        <authorList>
            <person name="Zhang G."/>
        </authorList>
    </citation>
    <scope>NUCLEOTIDE SEQUENCE</scope>
    <source>
        <strain evidence="23">B10K-DU-030-59</strain>
    </source>
</reference>
<feature type="non-terminal residue" evidence="23">
    <location>
        <position position="1"/>
    </location>
</feature>
<keyword evidence="16" id="KW-1015">Disulfide bond</keyword>
<evidence type="ECO:0000256" key="11">
    <source>
        <dbReference type="ARBA" id="ARBA00022729"/>
    </source>
</evidence>
<dbReference type="Pfam" id="PF13516">
    <property type="entry name" value="LRR_6"/>
    <property type="match status" value="1"/>
</dbReference>
<dbReference type="GO" id="GO:0009897">
    <property type="term" value="C:external side of plasma membrane"/>
    <property type="evidence" value="ECO:0007669"/>
    <property type="project" value="TreeGrafter"/>
</dbReference>
<keyword evidence="9" id="KW-0433">Leucine-rich repeat</keyword>
<dbReference type="Gene3D" id="3.80.10.10">
    <property type="entry name" value="Ribonuclease Inhibitor"/>
    <property type="match status" value="1"/>
</dbReference>
<keyword evidence="8" id="KW-0399">Innate immunity</keyword>
<evidence type="ECO:0000313" key="23">
    <source>
        <dbReference type="EMBL" id="NXX80176.1"/>
    </source>
</evidence>
<dbReference type="GO" id="GO:0071222">
    <property type="term" value="P:cellular response to lipopolysaccharide"/>
    <property type="evidence" value="ECO:0007669"/>
    <property type="project" value="TreeGrafter"/>
</dbReference>
<evidence type="ECO:0000256" key="6">
    <source>
        <dbReference type="ARBA" id="ARBA00022475"/>
    </source>
</evidence>
<dbReference type="GO" id="GO:0045121">
    <property type="term" value="C:membrane raft"/>
    <property type="evidence" value="ECO:0007669"/>
    <property type="project" value="UniProtKB-SubCell"/>
</dbReference>
<dbReference type="PANTHER" id="PTHR10630:SF3">
    <property type="entry name" value="MONOCYTE DIFFERENTIATION ANTIGEN CD14"/>
    <property type="match status" value="1"/>
</dbReference>
<protein>
    <recommendedName>
        <fullName evidence="5">Monocyte differentiation antigen CD14</fullName>
    </recommendedName>
    <alternativeName>
        <fullName evidence="20">Myeloid cell-specific leucine-rich glycoprotein</fullName>
    </alternativeName>
</protein>
<keyword evidence="7" id="KW-0964">Secreted</keyword>
<name>A0A852KQA6_UROIN</name>
<keyword evidence="21" id="KW-0812">Transmembrane</keyword>
<evidence type="ECO:0000256" key="8">
    <source>
        <dbReference type="ARBA" id="ARBA00022588"/>
    </source>
</evidence>
<feature type="signal peptide" evidence="22">
    <location>
        <begin position="1"/>
        <end position="19"/>
    </location>
</feature>
<dbReference type="SUPFAM" id="SSF52058">
    <property type="entry name" value="L domain-like"/>
    <property type="match status" value="1"/>
</dbReference>
<keyword evidence="15 21" id="KW-0472">Membrane</keyword>
<dbReference type="GO" id="GO:0034142">
    <property type="term" value="P:toll-like receptor 4 signaling pathway"/>
    <property type="evidence" value="ECO:0007669"/>
    <property type="project" value="TreeGrafter"/>
</dbReference>
<evidence type="ECO:0000256" key="3">
    <source>
        <dbReference type="ARBA" id="ARBA00004609"/>
    </source>
</evidence>
<keyword evidence="19" id="KW-0449">Lipoprotein</keyword>
<evidence type="ECO:0000256" key="21">
    <source>
        <dbReference type="SAM" id="Phobius"/>
    </source>
</evidence>
<evidence type="ECO:0000256" key="22">
    <source>
        <dbReference type="SAM" id="SignalP"/>
    </source>
</evidence>
<evidence type="ECO:0000256" key="2">
    <source>
        <dbReference type="ARBA" id="ARBA00004555"/>
    </source>
</evidence>
<keyword evidence="11 22" id="KW-0732">Signal</keyword>
<proteinExistence type="predicted"/>
<keyword evidence="10" id="KW-0336">GPI-anchor</keyword>
<dbReference type="Proteomes" id="UP000654395">
    <property type="component" value="Unassembled WGS sequence"/>
</dbReference>
<dbReference type="EMBL" id="WBNH01006176">
    <property type="protein sequence ID" value="NXX80176.1"/>
    <property type="molecule type" value="Genomic_DNA"/>
</dbReference>
<dbReference type="InterPro" id="IPR016337">
    <property type="entry name" value="Monocyte_diff_Ag_CD14"/>
</dbReference>
<keyword evidence="18" id="KW-0395">Inflammatory response</keyword>
<evidence type="ECO:0000256" key="14">
    <source>
        <dbReference type="ARBA" id="ARBA00023034"/>
    </source>
</evidence>
<gene>
    <name evidence="23" type="primary">Tlr2</name>
    <name evidence="23" type="ORF">UROIND_R14425</name>
</gene>
<feature type="transmembrane region" description="Helical" evidence="21">
    <location>
        <begin position="421"/>
        <end position="438"/>
    </location>
</feature>
<evidence type="ECO:0000256" key="16">
    <source>
        <dbReference type="ARBA" id="ARBA00023157"/>
    </source>
</evidence>
<evidence type="ECO:0000256" key="9">
    <source>
        <dbReference type="ARBA" id="ARBA00022614"/>
    </source>
</evidence>
<evidence type="ECO:0000256" key="20">
    <source>
        <dbReference type="ARBA" id="ARBA00031013"/>
    </source>
</evidence>
<evidence type="ECO:0000256" key="12">
    <source>
        <dbReference type="ARBA" id="ARBA00022737"/>
    </source>
</evidence>
<keyword evidence="17" id="KW-0325">Glycoprotein</keyword>
<keyword evidence="12" id="KW-0677">Repeat</keyword>
<dbReference type="GO" id="GO:0045087">
    <property type="term" value="P:innate immune response"/>
    <property type="evidence" value="ECO:0007669"/>
    <property type="project" value="UniProtKB-KW"/>
</dbReference>
<feature type="non-terminal residue" evidence="23">
    <location>
        <position position="439"/>
    </location>
</feature>
<comment type="caution">
    <text evidence="23">The sequence shown here is derived from an EMBL/GenBank/DDBJ whole genome shotgun (WGS) entry which is preliminary data.</text>
</comment>
<dbReference type="PANTHER" id="PTHR10630">
    <property type="entry name" value="MONOCYTE DIFFERENTIATION ANTIGEN CD14"/>
    <property type="match status" value="1"/>
</dbReference>
<evidence type="ECO:0000256" key="1">
    <source>
        <dbReference type="ARBA" id="ARBA00004285"/>
    </source>
</evidence>
<dbReference type="GO" id="GO:0006954">
    <property type="term" value="P:inflammatory response"/>
    <property type="evidence" value="ECO:0007669"/>
    <property type="project" value="UniProtKB-KW"/>
</dbReference>
<evidence type="ECO:0000256" key="13">
    <source>
        <dbReference type="ARBA" id="ARBA00022859"/>
    </source>
</evidence>
<dbReference type="GO" id="GO:0005794">
    <property type="term" value="C:Golgi apparatus"/>
    <property type="evidence" value="ECO:0007669"/>
    <property type="project" value="UniProtKB-SubCell"/>
</dbReference>
<dbReference type="AlphaFoldDB" id="A0A852KQA6"/>
<dbReference type="GO" id="GO:0001530">
    <property type="term" value="F:lipopolysaccharide binding"/>
    <property type="evidence" value="ECO:0007669"/>
    <property type="project" value="TreeGrafter"/>
</dbReference>
<dbReference type="SMART" id="SM00369">
    <property type="entry name" value="LRR_TYP"/>
    <property type="match status" value="5"/>
</dbReference>
<keyword evidence="6" id="KW-1003">Cell membrane</keyword>
<dbReference type="OrthoDB" id="676979at2759"/>
<evidence type="ECO:0000256" key="18">
    <source>
        <dbReference type="ARBA" id="ARBA00023198"/>
    </source>
</evidence>
<feature type="chain" id="PRO_5032862968" description="Monocyte differentiation antigen CD14" evidence="22">
    <location>
        <begin position="20"/>
        <end position="439"/>
    </location>
</feature>
<dbReference type="InterPro" id="IPR001611">
    <property type="entry name" value="Leu-rich_rpt"/>
</dbReference>
<evidence type="ECO:0000256" key="10">
    <source>
        <dbReference type="ARBA" id="ARBA00022622"/>
    </source>
</evidence>
<comment type="subcellular location">
    <subcellularLocation>
        <location evidence="3">Cell membrane</location>
        <topology evidence="3">Lipid-anchor</topology>
        <topology evidence="3">GPI-anchor</topology>
    </subcellularLocation>
    <subcellularLocation>
        <location evidence="2">Golgi apparatus</location>
    </subcellularLocation>
    <subcellularLocation>
        <location evidence="1">Membrane raft</location>
    </subcellularLocation>
    <subcellularLocation>
        <location evidence="4">Secreted</location>
    </subcellularLocation>
</comment>
<evidence type="ECO:0000256" key="15">
    <source>
        <dbReference type="ARBA" id="ARBA00023136"/>
    </source>
</evidence>
<evidence type="ECO:0000256" key="17">
    <source>
        <dbReference type="ARBA" id="ARBA00023180"/>
    </source>
</evidence>
<dbReference type="GO" id="GO:0005576">
    <property type="term" value="C:extracellular region"/>
    <property type="evidence" value="ECO:0007669"/>
    <property type="project" value="UniProtKB-SubCell"/>
</dbReference>
<evidence type="ECO:0000313" key="24">
    <source>
        <dbReference type="Proteomes" id="UP000654395"/>
    </source>
</evidence>
<keyword evidence="21" id="KW-1133">Transmembrane helix</keyword>
<accession>A0A852KQA6</accession>
<evidence type="ECO:0000256" key="5">
    <source>
        <dbReference type="ARBA" id="ARBA00020237"/>
    </source>
</evidence>
<keyword evidence="24" id="KW-1185">Reference proteome</keyword>
<dbReference type="GO" id="GO:0001819">
    <property type="term" value="P:positive regulation of cytokine production"/>
    <property type="evidence" value="ECO:0007669"/>
    <property type="project" value="TreeGrafter"/>
</dbReference>
<dbReference type="InterPro" id="IPR032675">
    <property type="entry name" value="LRR_dom_sf"/>
</dbReference>
<dbReference type="GO" id="GO:0046696">
    <property type="term" value="C:lipopolysaccharide receptor complex"/>
    <property type="evidence" value="ECO:0007669"/>
    <property type="project" value="TreeGrafter"/>
</dbReference>
<dbReference type="InterPro" id="IPR003591">
    <property type="entry name" value="Leu-rich_rpt_typical-subtyp"/>
</dbReference>
<organism evidence="23 24">
    <name type="scientific">Urocolius indicus</name>
    <name type="common">Red-faced mousebird</name>
    <name type="synonym">Colius indicus</name>
    <dbReference type="NCBI Taxonomy" id="458196"/>
    <lineage>
        <taxon>Eukaryota</taxon>
        <taxon>Metazoa</taxon>
        <taxon>Chordata</taxon>
        <taxon>Craniata</taxon>
        <taxon>Vertebrata</taxon>
        <taxon>Euteleostomi</taxon>
        <taxon>Archelosauria</taxon>
        <taxon>Archosauria</taxon>
        <taxon>Dinosauria</taxon>
        <taxon>Saurischia</taxon>
        <taxon>Theropoda</taxon>
        <taxon>Coelurosauria</taxon>
        <taxon>Aves</taxon>
        <taxon>Neognathae</taxon>
        <taxon>Neoaves</taxon>
        <taxon>Telluraves</taxon>
        <taxon>Coraciimorphae</taxon>
        <taxon>Coliiformes</taxon>
        <taxon>Coliidae</taxon>
        <taxon>Urocolius</taxon>
    </lineage>
</organism>
<sequence>MAAAAALLLALGLLPGADGRCFFNRTREWCVCYNLSQDSVGSAVQCLAATAVEFRGGDLQKYAAFPMEEPDPSTIDMLGTLLVGKITFAELQVPLELLSRVLRFFSYTRVREVAFDSCVFQGKGDWAAMAGRSLPVRVLSFHNVTGTTPGWERDLPGLGTWLRALQNLSVTASGLTRLPCGVGRLLQALRSLDLAHNALGDEGLRDTVCAGAFPGLRALALRHNQLTCYGGVCESVRPLQELLQLDLSHNRLGEGAASSCSGPVASSCQWPVALRVFNLSHAGLERVPQPLPPALEVLDMSHNLLHAVDVSLGSLKQLVLSHNALSAAPSLGGCPALDTLLLDNNSVAELPWDELRRLRLLSAAGNPFNCSCRGAGGLQALAAAGLLGPGWPEGYTCGSPVRYRGCPVQDVPVSVLRCHRAAVIGALCAVLVLLGVAVA</sequence>
<evidence type="ECO:0000256" key="7">
    <source>
        <dbReference type="ARBA" id="ARBA00022525"/>
    </source>
</evidence>
<keyword evidence="13" id="KW-0391">Immunity</keyword>